<name>N0E080_9MICO</name>
<keyword evidence="2" id="KW-1185">Reference proteome</keyword>
<comment type="caution">
    <text evidence="1">The sequence shown here is derived from an EMBL/GenBank/DDBJ whole genome shotgun (WGS) entry which is preliminary data.</text>
</comment>
<dbReference type="EMBL" id="CAIZ01000126">
    <property type="protein sequence ID" value="CCH70358.1"/>
    <property type="molecule type" value="Genomic_DNA"/>
</dbReference>
<dbReference type="STRING" id="1193181.BN10_560051"/>
<proteinExistence type="predicted"/>
<gene>
    <name evidence="1" type="ORF">BN10_560051</name>
</gene>
<dbReference type="eggNOG" id="COG3502">
    <property type="taxonomic scope" value="Bacteria"/>
</dbReference>
<accession>N0E080</accession>
<evidence type="ECO:0008006" key="3">
    <source>
        <dbReference type="Google" id="ProtNLM"/>
    </source>
</evidence>
<reference evidence="1 2" key="1">
    <citation type="journal article" date="2013" name="ISME J.">
        <title>A metabolic model for members of the genus Tetrasphaera involved in enhanced biological phosphorus removal.</title>
        <authorList>
            <person name="Kristiansen R."/>
            <person name="Nguyen H.T.T."/>
            <person name="Saunders A.M."/>
            <person name="Nielsen J.L."/>
            <person name="Wimmer R."/>
            <person name="Le V.Q."/>
            <person name="McIlroy S.J."/>
            <person name="Petrovski S."/>
            <person name="Seviour R.J."/>
            <person name="Calteau A."/>
            <person name="Nielsen K.L."/>
            <person name="Nielsen P.H."/>
        </authorList>
    </citation>
    <scope>NUCLEOTIDE SEQUENCE [LARGE SCALE GENOMIC DNA]</scope>
    <source>
        <strain evidence="1 2">Lp2</strain>
    </source>
</reference>
<evidence type="ECO:0000313" key="1">
    <source>
        <dbReference type="EMBL" id="CCH70358.1"/>
    </source>
</evidence>
<dbReference type="InterPro" id="IPR024479">
    <property type="entry name" value="DUF3866"/>
</dbReference>
<sequence length="377" mass="38671">MMSWRRAEVLREVRRWSGAVEYAVRLATEDPAGLPSEVRALAYLAMVGEPCPGDTVLLNVSALVKGLGTGGLALVVAVPDRLPPDVDGPGHIVKARYTPQQQMFLAIDEQDSPHHDALSDAVAAAGSLGSMPVVVADLHSALPAILAGIRAEAPDLRVVYVMTDGGALPMAFSRSVAGLIDAGWLTSTITVGQAFGGEHEAVTLHSALVAARRVLAADIVVVTQGPGNVGTGTPWGFSGVAAGEALNAAWTLGGTGIGAVRVSFGDARGRHRGLSHHSRTAYGRVCLAPATLPYATPTNVAQELVAEQVHALAADATAPLRPVAVEAAGLRQALEAVPVGLSTMGRGLDADPEAFIASAIAGRWAASIRSCAPGTPE</sequence>
<evidence type="ECO:0000313" key="2">
    <source>
        <dbReference type="Proteomes" id="UP000013167"/>
    </source>
</evidence>
<dbReference type="Proteomes" id="UP000013167">
    <property type="component" value="Unassembled WGS sequence"/>
</dbReference>
<protein>
    <recommendedName>
        <fullName evidence="3">DUF3866 domain-containing protein</fullName>
    </recommendedName>
</protein>
<dbReference type="AlphaFoldDB" id="N0E080"/>
<dbReference type="HOGENOM" id="CLU_042007_0_0_11"/>
<dbReference type="RefSeq" id="WP_010850207.1">
    <property type="nucleotide sequence ID" value="NZ_HF570956.1"/>
</dbReference>
<dbReference type="Pfam" id="PF12982">
    <property type="entry name" value="DUF3866"/>
    <property type="match status" value="1"/>
</dbReference>
<organism evidence="1 2">
    <name type="scientific">Phycicoccus elongatus Lp2</name>
    <dbReference type="NCBI Taxonomy" id="1193181"/>
    <lineage>
        <taxon>Bacteria</taxon>
        <taxon>Bacillati</taxon>
        <taxon>Actinomycetota</taxon>
        <taxon>Actinomycetes</taxon>
        <taxon>Micrococcales</taxon>
        <taxon>Intrasporangiaceae</taxon>
        <taxon>Phycicoccus</taxon>
    </lineage>
</organism>